<accession>A0A6M1LRT2</accession>
<comment type="caution">
    <text evidence="1">The sequence shown here is derived from an EMBL/GenBank/DDBJ whole genome shotgun (WGS) entry which is preliminary data.</text>
</comment>
<keyword evidence="2" id="KW-1185">Reference proteome</keyword>
<dbReference type="EMBL" id="JAAIKB010000013">
    <property type="protein sequence ID" value="NGM23106.1"/>
    <property type="molecule type" value="Genomic_DNA"/>
</dbReference>
<dbReference type="Proteomes" id="UP000475385">
    <property type="component" value="Unassembled WGS sequence"/>
</dbReference>
<dbReference type="AlphaFoldDB" id="A0A6M1LRT2"/>
<proteinExistence type="predicted"/>
<protein>
    <submittedName>
        <fullName evidence="1">Type II toxin-antitoxin system VapC family toxin</fullName>
    </submittedName>
</protein>
<dbReference type="Gene3D" id="3.40.50.1010">
    <property type="entry name" value="5'-nuclease"/>
    <property type="match status" value="1"/>
</dbReference>
<evidence type="ECO:0000313" key="2">
    <source>
        <dbReference type="Proteomes" id="UP000475385"/>
    </source>
</evidence>
<gene>
    <name evidence="1" type="ORF">G3576_24045</name>
</gene>
<reference evidence="1 2" key="2">
    <citation type="submission" date="2020-03" db="EMBL/GenBank/DDBJ databases">
        <title>Roseomonas stagni sp. nov., isolated from pond water in Japan.</title>
        <authorList>
            <person name="Furuhata K."/>
            <person name="Miyamoto H."/>
            <person name="Goto K."/>
        </authorList>
    </citation>
    <scope>NUCLEOTIDE SEQUENCE [LARGE SCALE GENOMIC DNA]</scope>
    <source>
        <strain evidence="1 2">PeD5</strain>
    </source>
</reference>
<dbReference type="InterPro" id="IPR029060">
    <property type="entry name" value="PIN-like_dom_sf"/>
</dbReference>
<evidence type="ECO:0000313" key="1">
    <source>
        <dbReference type="EMBL" id="NGM23106.1"/>
    </source>
</evidence>
<name>A0A6M1LRT2_9PROT</name>
<organism evidence="1 2">
    <name type="scientific">Falsiroseomonas algicola</name>
    <dbReference type="NCBI Taxonomy" id="2716930"/>
    <lineage>
        <taxon>Bacteria</taxon>
        <taxon>Pseudomonadati</taxon>
        <taxon>Pseudomonadota</taxon>
        <taxon>Alphaproteobacteria</taxon>
        <taxon>Acetobacterales</taxon>
        <taxon>Roseomonadaceae</taxon>
        <taxon>Falsiroseomonas</taxon>
    </lineage>
</organism>
<dbReference type="SUPFAM" id="SSF88723">
    <property type="entry name" value="PIN domain-like"/>
    <property type="match status" value="1"/>
</dbReference>
<reference evidence="1 2" key="1">
    <citation type="submission" date="2020-02" db="EMBL/GenBank/DDBJ databases">
        <authorList>
            <person name="Kim H.M."/>
            <person name="Jeon C.O."/>
        </authorList>
    </citation>
    <scope>NUCLEOTIDE SEQUENCE [LARGE SCALE GENOMIC DNA]</scope>
    <source>
        <strain evidence="1 2">PeD5</strain>
    </source>
</reference>
<sequence>MRIDLRRSLRRLRPQGRTGQLARRADAQLTFVGPGDAVGSPVLLDTTVYLDVLSGTTPPEVDALLAARPLFHLSVVLAELTNWFGKLDPRAPGTAAVLAELAGAIDDIPPHRVEGVAPGTMLEAGIMAGLVHRLGGFQPHQALHAINDAAIYLHALENGHTVLTRNIRDFDFMQQVLPAGRVLFYRA</sequence>